<accession>A0A1B2DV99</accession>
<evidence type="ECO:0000256" key="2">
    <source>
        <dbReference type="ARBA" id="ARBA00007400"/>
    </source>
</evidence>
<name>A0A1B2DV99_9BACL</name>
<comment type="similarity">
    <text evidence="2">Belongs to the acyltransferase 3 family.</text>
</comment>
<dbReference type="GO" id="GO:0016747">
    <property type="term" value="F:acyltransferase activity, transferring groups other than amino-acyl groups"/>
    <property type="evidence" value="ECO:0007669"/>
    <property type="project" value="InterPro"/>
</dbReference>
<feature type="transmembrane region" description="Helical" evidence="3">
    <location>
        <begin position="152"/>
        <end position="171"/>
    </location>
</feature>
<sequence length="354" mass="40820">MKRVIGIDIVKVVAAFFVISVHFFLNTRYYNQPLTPGENLFTQTSLRWLFLNCVPLFLISTGFLQMNKTVSSKYYKGILPILGVYLFYSVITIIVRDVHFDEHNSFLGWGYQILSFGAVPYAWYVNMFIGLYLIIPFLNAIFHSLADKQKRLILILILIILTGLPLFFNYLPVKIMFFPGWWMGLYPLAYYFIGCYIREYRPKINKWIALVLLVLVTLSETIITYLLAAGGPFKSDLGDYGSIIVMASSVLLFLLLYDLDFKNSTLRTVVSKISTITLDIYLASYLADRFVYQYVWDKIFESNYQIIYYFVPIVGSIIAISVTVGLVRKWCTDFVLGIINGNVRKRNTEGVDIQ</sequence>
<feature type="transmembrane region" description="Helical" evidence="3">
    <location>
        <begin position="77"/>
        <end position="95"/>
    </location>
</feature>
<dbReference type="InterPro" id="IPR002656">
    <property type="entry name" value="Acyl_transf_3_dom"/>
</dbReference>
<keyword evidence="3" id="KW-0472">Membrane</keyword>
<keyword evidence="3" id="KW-1133">Transmembrane helix</keyword>
<protein>
    <recommendedName>
        <fullName evidence="4">Acyltransferase 3 domain-containing protein</fullName>
    </recommendedName>
</protein>
<dbReference type="RefSeq" id="WP_099476682.1">
    <property type="nucleotide sequence ID" value="NZ_CP016809.1"/>
</dbReference>
<gene>
    <name evidence="5" type="ORF">BBD41_03120</name>
</gene>
<dbReference type="Pfam" id="PF01757">
    <property type="entry name" value="Acyl_transf_3"/>
    <property type="match status" value="1"/>
</dbReference>
<feature type="transmembrane region" description="Helical" evidence="3">
    <location>
        <begin position="306"/>
        <end position="327"/>
    </location>
</feature>
<comment type="subcellular location">
    <subcellularLocation>
        <location evidence="1">Membrane</location>
    </subcellularLocation>
</comment>
<dbReference type="AlphaFoldDB" id="A0A1B2DV99"/>
<evidence type="ECO:0000259" key="4">
    <source>
        <dbReference type="Pfam" id="PF01757"/>
    </source>
</evidence>
<dbReference type="EMBL" id="CP016809">
    <property type="protein sequence ID" value="ANY71652.1"/>
    <property type="molecule type" value="Genomic_DNA"/>
</dbReference>
<dbReference type="KEGG" id="pib:BBD41_03120"/>
<feature type="transmembrane region" description="Helical" evidence="3">
    <location>
        <begin position="269"/>
        <end position="286"/>
    </location>
</feature>
<evidence type="ECO:0000313" key="5">
    <source>
        <dbReference type="EMBL" id="ANY71652.1"/>
    </source>
</evidence>
<feature type="transmembrane region" description="Helical" evidence="3">
    <location>
        <begin position="45"/>
        <end position="65"/>
    </location>
</feature>
<feature type="transmembrane region" description="Helical" evidence="3">
    <location>
        <begin position="121"/>
        <end position="140"/>
    </location>
</feature>
<feature type="transmembrane region" description="Helical" evidence="3">
    <location>
        <begin position="177"/>
        <end position="197"/>
    </location>
</feature>
<feature type="transmembrane region" description="Helical" evidence="3">
    <location>
        <begin position="7"/>
        <end position="25"/>
    </location>
</feature>
<feature type="transmembrane region" description="Helical" evidence="3">
    <location>
        <begin position="209"/>
        <end position="228"/>
    </location>
</feature>
<feature type="transmembrane region" description="Helical" evidence="3">
    <location>
        <begin position="240"/>
        <end position="257"/>
    </location>
</feature>
<reference evidence="5" key="1">
    <citation type="submission" date="2016-08" db="EMBL/GenBank/DDBJ databases">
        <title>Complete Genome Seqeunce of Paenibacillus sp. nov. IHBB 9852 from high altitute lake of Indian trans-Himalayas.</title>
        <authorList>
            <person name="Kiran S."/>
            <person name="Swarnkar M.K."/>
            <person name="Rana A."/>
            <person name="Tewari R."/>
            <person name="Gulati A."/>
        </authorList>
    </citation>
    <scope>NUCLEOTIDE SEQUENCE [LARGE SCALE GENOMIC DNA]</scope>
    <source>
        <strain evidence="5">IHBB 9852</strain>
    </source>
</reference>
<proteinExistence type="inferred from homology"/>
<organism evidence="5">
    <name type="scientific">Paenibacillus ihbetae</name>
    <dbReference type="NCBI Taxonomy" id="1870820"/>
    <lineage>
        <taxon>Bacteria</taxon>
        <taxon>Bacillati</taxon>
        <taxon>Bacillota</taxon>
        <taxon>Bacilli</taxon>
        <taxon>Bacillales</taxon>
        <taxon>Paenibacillaceae</taxon>
        <taxon>Paenibacillus</taxon>
    </lineage>
</organism>
<evidence type="ECO:0000256" key="1">
    <source>
        <dbReference type="ARBA" id="ARBA00004370"/>
    </source>
</evidence>
<feature type="domain" description="Acyltransferase 3" evidence="4">
    <location>
        <begin position="5"/>
        <end position="323"/>
    </location>
</feature>
<evidence type="ECO:0000256" key="3">
    <source>
        <dbReference type="SAM" id="Phobius"/>
    </source>
</evidence>
<keyword evidence="3" id="KW-0812">Transmembrane</keyword>